<name>A0A9X2VV56_9PSEU</name>
<dbReference type="AlphaFoldDB" id="A0A9X2VV56"/>
<accession>A0A9X2VV56</accession>
<keyword evidence="3" id="KW-1185">Reference proteome</keyword>
<sequence length="157" mass="16327">MTGVSDWEAFGGGLVEALREVSDRVFLVVFSRADPQVFVQLAGGEHELHAEAAGAPSANPSRMAKAGWAPPTGTDPPNWTCSLPLPALTVEYAAMAARCVVALRDVHGLSGPDGLVYKAWRDAEWPSGAASPNRDLGENPLVLSWPGIPSVASGGPA</sequence>
<evidence type="ECO:0000259" key="1">
    <source>
        <dbReference type="Pfam" id="PF22552"/>
    </source>
</evidence>
<dbReference type="RefSeq" id="WP_259628402.1">
    <property type="nucleotide sequence ID" value="NZ_JANYMP010000027.1"/>
</dbReference>
<organism evidence="2 3">
    <name type="scientific">Umezawaea endophytica</name>
    <dbReference type="NCBI Taxonomy" id="1654476"/>
    <lineage>
        <taxon>Bacteria</taxon>
        <taxon>Bacillati</taxon>
        <taxon>Actinomycetota</taxon>
        <taxon>Actinomycetes</taxon>
        <taxon>Pseudonocardiales</taxon>
        <taxon>Pseudonocardiaceae</taxon>
        <taxon>Umezawaea</taxon>
    </lineage>
</organism>
<protein>
    <recommendedName>
        <fullName evidence="1">TY-Chap N-terminal domain-containing protein</fullName>
    </recommendedName>
</protein>
<dbReference type="EMBL" id="JANYMP010000027">
    <property type="protein sequence ID" value="MCS7482937.1"/>
    <property type="molecule type" value="Genomic_DNA"/>
</dbReference>
<evidence type="ECO:0000313" key="3">
    <source>
        <dbReference type="Proteomes" id="UP001141259"/>
    </source>
</evidence>
<gene>
    <name evidence="2" type="ORF">NZH93_39330</name>
</gene>
<proteinExistence type="predicted"/>
<reference evidence="2" key="1">
    <citation type="submission" date="2022-08" db="EMBL/GenBank/DDBJ databases">
        <authorList>
            <person name="Tistechok S."/>
            <person name="Samborskyy M."/>
            <person name="Roman I."/>
        </authorList>
    </citation>
    <scope>NUCLEOTIDE SEQUENCE</scope>
    <source>
        <strain evidence="2">DSM 103496</strain>
    </source>
</reference>
<evidence type="ECO:0000313" key="2">
    <source>
        <dbReference type="EMBL" id="MCS7482937.1"/>
    </source>
</evidence>
<comment type="caution">
    <text evidence="2">The sequence shown here is derived from an EMBL/GenBank/DDBJ whole genome shotgun (WGS) entry which is preliminary data.</text>
</comment>
<feature type="domain" description="TY-Chap N-terminal" evidence="1">
    <location>
        <begin position="6"/>
        <end position="115"/>
    </location>
</feature>
<dbReference type="InterPro" id="IPR054344">
    <property type="entry name" value="TY-Chap_N"/>
</dbReference>
<dbReference type="Pfam" id="PF22552">
    <property type="entry name" value="TY-Chap3"/>
    <property type="match status" value="1"/>
</dbReference>
<dbReference type="Proteomes" id="UP001141259">
    <property type="component" value="Unassembled WGS sequence"/>
</dbReference>